<evidence type="ECO:0008006" key="9">
    <source>
        <dbReference type="Google" id="ProtNLM"/>
    </source>
</evidence>
<evidence type="ECO:0000256" key="2">
    <source>
        <dbReference type="ARBA" id="ARBA00007375"/>
    </source>
</evidence>
<dbReference type="KEGG" id="eli:ELI_06350"/>
<keyword evidence="3 6" id="KW-0812">Transmembrane</keyword>
<dbReference type="InterPro" id="IPR012506">
    <property type="entry name" value="TMEM86B-like"/>
</dbReference>
<organism evidence="7 8">
    <name type="scientific">Erythrobacter litoralis (strain HTCC2594)</name>
    <dbReference type="NCBI Taxonomy" id="314225"/>
    <lineage>
        <taxon>Bacteria</taxon>
        <taxon>Pseudomonadati</taxon>
        <taxon>Pseudomonadota</taxon>
        <taxon>Alphaproteobacteria</taxon>
        <taxon>Sphingomonadales</taxon>
        <taxon>Erythrobacteraceae</taxon>
        <taxon>Erythrobacter/Porphyrobacter group</taxon>
        <taxon>Erythrobacter</taxon>
    </lineage>
</organism>
<evidence type="ECO:0000256" key="1">
    <source>
        <dbReference type="ARBA" id="ARBA00004141"/>
    </source>
</evidence>
<dbReference type="PANTHER" id="PTHR31885:SF6">
    <property type="entry name" value="GH04784P"/>
    <property type="match status" value="1"/>
</dbReference>
<feature type="transmembrane region" description="Helical" evidence="6">
    <location>
        <begin position="188"/>
        <end position="206"/>
    </location>
</feature>
<dbReference type="PANTHER" id="PTHR31885">
    <property type="entry name" value="GH04784P"/>
    <property type="match status" value="1"/>
</dbReference>
<feature type="transmembrane region" description="Helical" evidence="6">
    <location>
        <begin position="85"/>
        <end position="101"/>
    </location>
</feature>
<comment type="subcellular location">
    <subcellularLocation>
        <location evidence="1">Membrane</location>
        <topology evidence="1">Multi-pass membrane protein</topology>
    </subcellularLocation>
</comment>
<keyword evidence="8" id="KW-1185">Reference proteome</keyword>
<evidence type="ECO:0000256" key="5">
    <source>
        <dbReference type="ARBA" id="ARBA00023136"/>
    </source>
</evidence>
<dbReference type="EMBL" id="CP000157">
    <property type="protein sequence ID" value="ABC63362.1"/>
    <property type="molecule type" value="Genomic_DNA"/>
</dbReference>
<dbReference type="AlphaFoldDB" id="Q2NAC9"/>
<feature type="transmembrane region" description="Helical" evidence="6">
    <location>
        <begin position="12"/>
        <end position="27"/>
    </location>
</feature>
<feature type="transmembrane region" description="Helical" evidence="6">
    <location>
        <begin position="159"/>
        <end position="182"/>
    </location>
</feature>
<feature type="transmembrane region" description="Helical" evidence="6">
    <location>
        <begin position="113"/>
        <end position="130"/>
    </location>
</feature>
<comment type="similarity">
    <text evidence="2">Belongs to the TMEM86 family.</text>
</comment>
<evidence type="ECO:0000256" key="3">
    <source>
        <dbReference type="ARBA" id="ARBA00022692"/>
    </source>
</evidence>
<evidence type="ECO:0000256" key="4">
    <source>
        <dbReference type="ARBA" id="ARBA00022989"/>
    </source>
</evidence>
<keyword evidence="5 6" id="KW-0472">Membrane</keyword>
<feature type="transmembrane region" description="Helical" evidence="6">
    <location>
        <begin position="62"/>
        <end position="79"/>
    </location>
</feature>
<sequence>MPKRALIEHRPWLLASIAAAVAFYFLRDNPIGEIWLMPLKGAGVALLALYALRRAGGTDGRLLGLALGLGAIGDMLIMLEVLWGGAAFFLAHVAAIALYIRHPREEPTGSQRAAALALLLVTPFLCWLLSGSVQVGLYGLSLGGMAAAAWLSRFPRYRVGAGAVLFVVSDLLIFGEMGPLALDTLPGLLIWPLYYLGQFLIATGVVQTLRGERLATAWQQ</sequence>
<dbReference type="OrthoDB" id="7390032at2"/>
<dbReference type="Pfam" id="PF07947">
    <property type="entry name" value="YhhN"/>
    <property type="match status" value="1"/>
</dbReference>
<proteinExistence type="inferred from homology"/>
<feature type="transmembrane region" description="Helical" evidence="6">
    <location>
        <begin position="136"/>
        <end position="152"/>
    </location>
</feature>
<dbReference type="RefSeq" id="WP_011414198.1">
    <property type="nucleotide sequence ID" value="NC_007722.1"/>
</dbReference>
<dbReference type="InterPro" id="IPR029058">
    <property type="entry name" value="AB_hydrolase_fold"/>
</dbReference>
<dbReference type="Proteomes" id="UP000008808">
    <property type="component" value="Chromosome"/>
</dbReference>
<dbReference type="eggNOG" id="COG3714">
    <property type="taxonomic scope" value="Bacteria"/>
</dbReference>
<reference evidence="8" key="1">
    <citation type="journal article" date="2009" name="J. Bacteriol.">
        <title>Complete genome sequence of Erythrobacter litoralis HTCC2594.</title>
        <authorList>
            <person name="Oh H.M."/>
            <person name="Giovannoni S.J."/>
            <person name="Ferriera S."/>
            <person name="Johnson J."/>
            <person name="Cho J.C."/>
        </authorList>
    </citation>
    <scope>NUCLEOTIDE SEQUENCE [LARGE SCALE GENOMIC DNA]</scope>
    <source>
        <strain evidence="8">HTCC2594</strain>
    </source>
</reference>
<feature type="transmembrane region" description="Helical" evidence="6">
    <location>
        <begin position="33"/>
        <end position="50"/>
    </location>
</feature>
<name>Q2NAC9_ERYLH</name>
<gene>
    <name evidence="7" type="ordered locus">ELI_06350</name>
</gene>
<dbReference type="GO" id="GO:0016020">
    <property type="term" value="C:membrane"/>
    <property type="evidence" value="ECO:0007669"/>
    <property type="project" value="UniProtKB-SubCell"/>
</dbReference>
<evidence type="ECO:0000256" key="6">
    <source>
        <dbReference type="SAM" id="Phobius"/>
    </source>
</evidence>
<dbReference type="GO" id="GO:0016787">
    <property type="term" value="F:hydrolase activity"/>
    <property type="evidence" value="ECO:0007669"/>
    <property type="project" value="TreeGrafter"/>
</dbReference>
<accession>Q2NAC9</accession>
<protein>
    <recommendedName>
        <fullName evidence="9">Lysoplasmalogenase</fullName>
    </recommendedName>
</protein>
<evidence type="ECO:0000313" key="8">
    <source>
        <dbReference type="Proteomes" id="UP000008808"/>
    </source>
</evidence>
<evidence type="ECO:0000313" key="7">
    <source>
        <dbReference type="EMBL" id="ABC63362.1"/>
    </source>
</evidence>
<keyword evidence="4 6" id="KW-1133">Transmembrane helix</keyword>
<dbReference type="HOGENOM" id="CLU_1223716_0_0_5"/>
<dbReference type="SUPFAM" id="SSF53474">
    <property type="entry name" value="alpha/beta-Hydrolases"/>
    <property type="match status" value="1"/>
</dbReference>